<reference evidence="1 2" key="1">
    <citation type="journal article" date="2018" name="Mol. Plant">
        <title>The genome of Artemisia annua provides insight into the evolution of Asteraceae family and artemisinin biosynthesis.</title>
        <authorList>
            <person name="Shen Q."/>
            <person name="Zhang L."/>
            <person name="Liao Z."/>
            <person name="Wang S."/>
            <person name="Yan T."/>
            <person name="Shi P."/>
            <person name="Liu M."/>
            <person name="Fu X."/>
            <person name="Pan Q."/>
            <person name="Wang Y."/>
            <person name="Lv Z."/>
            <person name="Lu X."/>
            <person name="Zhang F."/>
            <person name="Jiang W."/>
            <person name="Ma Y."/>
            <person name="Chen M."/>
            <person name="Hao X."/>
            <person name="Li L."/>
            <person name="Tang Y."/>
            <person name="Lv G."/>
            <person name="Zhou Y."/>
            <person name="Sun X."/>
            <person name="Brodelius P.E."/>
            <person name="Rose J.K.C."/>
            <person name="Tang K."/>
        </authorList>
    </citation>
    <scope>NUCLEOTIDE SEQUENCE [LARGE SCALE GENOMIC DNA]</scope>
    <source>
        <strain evidence="2">cv. Huhao1</strain>
        <tissue evidence="1">Leaf</tissue>
    </source>
</reference>
<dbReference type="OrthoDB" id="1306199at2759"/>
<dbReference type="AlphaFoldDB" id="A0A2U1KZI6"/>
<dbReference type="EMBL" id="PKPP01012568">
    <property type="protein sequence ID" value="PWA42176.1"/>
    <property type="molecule type" value="Genomic_DNA"/>
</dbReference>
<proteinExistence type="predicted"/>
<comment type="caution">
    <text evidence="1">The sequence shown here is derived from an EMBL/GenBank/DDBJ whole genome shotgun (WGS) entry which is preliminary data.</text>
</comment>
<name>A0A2U1KZI6_ARTAN</name>
<dbReference type="STRING" id="35608.A0A2U1KZI6"/>
<organism evidence="1 2">
    <name type="scientific">Artemisia annua</name>
    <name type="common">Sweet wormwood</name>
    <dbReference type="NCBI Taxonomy" id="35608"/>
    <lineage>
        <taxon>Eukaryota</taxon>
        <taxon>Viridiplantae</taxon>
        <taxon>Streptophyta</taxon>
        <taxon>Embryophyta</taxon>
        <taxon>Tracheophyta</taxon>
        <taxon>Spermatophyta</taxon>
        <taxon>Magnoliopsida</taxon>
        <taxon>eudicotyledons</taxon>
        <taxon>Gunneridae</taxon>
        <taxon>Pentapetalae</taxon>
        <taxon>asterids</taxon>
        <taxon>campanulids</taxon>
        <taxon>Asterales</taxon>
        <taxon>Asteraceae</taxon>
        <taxon>Asteroideae</taxon>
        <taxon>Anthemideae</taxon>
        <taxon>Artemisiinae</taxon>
        <taxon>Artemisia</taxon>
    </lineage>
</organism>
<keyword evidence="2" id="KW-1185">Reference proteome</keyword>
<gene>
    <name evidence="1" type="ORF">CTI12_AA547600</name>
</gene>
<evidence type="ECO:0000313" key="1">
    <source>
        <dbReference type="EMBL" id="PWA42176.1"/>
    </source>
</evidence>
<sequence length="166" mass="19241">MSKEQRKPDEDFRSLSKRLHKSLVIHSETIVIQHGKLQRPSYLRATSKTLERAAFASSGVAVVYHDIGPPSFACPNCKAFMWYEERCQRDKSTRNPVFSLCCQRGKVLLPKFRDAPPPLNKLMDYNNPASSRFKDQIRVYNECSINQVQLPRRLEWPEIGVSHRTH</sequence>
<accession>A0A2U1KZI6</accession>
<dbReference type="Proteomes" id="UP000245207">
    <property type="component" value="Unassembled WGS sequence"/>
</dbReference>
<evidence type="ECO:0000313" key="2">
    <source>
        <dbReference type="Proteomes" id="UP000245207"/>
    </source>
</evidence>
<protein>
    <submittedName>
        <fullName evidence="1">Uncharacterized protein</fullName>
    </submittedName>
</protein>